<dbReference type="OrthoDB" id="329835at2759"/>
<dbReference type="Gene3D" id="3.30.300.30">
    <property type="match status" value="1"/>
</dbReference>
<proteinExistence type="inferred from homology"/>
<dbReference type="CDD" id="cd05235">
    <property type="entry name" value="SDR_e1"/>
    <property type="match status" value="1"/>
</dbReference>
<feature type="domain" description="Carrier" evidence="19">
    <location>
        <begin position="857"/>
        <end position="932"/>
    </location>
</feature>
<evidence type="ECO:0000256" key="12">
    <source>
        <dbReference type="ARBA" id="ARBA00023154"/>
    </source>
</evidence>
<protein>
    <recommendedName>
        <fullName evidence="14">Alpha-aminoadipate reductase</fullName>
        <ecNumber evidence="6">1.2.1.31</ecNumber>
        <ecNumber evidence="5">1.2.1.95</ecNumber>
    </recommendedName>
    <alternativeName>
        <fullName evidence="13">L-aminoadipate-semialdehyde dehydrogenase</fullName>
    </alternativeName>
</protein>
<feature type="compositionally biased region" description="Basic residues" evidence="18">
    <location>
        <begin position="847"/>
        <end position="857"/>
    </location>
</feature>
<feature type="non-terminal residue" evidence="20">
    <location>
        <position position="1377"/>
    </location>
</feature>
<dbReference type="GO" id="GO:0044550">
    <property type="term" value="P:secondary metabolite biosynthetic process"/>
    <property type="evidence" value="ECO:0007669"/>
    <property type="project" value="UniProtKB-ARBA"/>
</dbReference>
<evidence type="ECO:0000313" key="20">
    <source>
        <dbReference type="EMBL" id="RKP27925.1"/>
    </source>
</evidence>
<dbReference type="PIRSF" id="PIRSF001617">
    <property type="entry name" value="Alpha-AR"/>
    <property type="match status" value="1"/>
</dbReference>
<evidence type="ECO:0000256" key="7">
    <source>
        <dbReference type="ARBA" id="ARBA00022450"/>
    </source>
</evidence>
<dbReference type="SUPFAM" id="SSF52777">
    <property type="entry name" value="CoA-dependent acyltransferases"/>
    <property type="match status" value="1"/>
</dbReference>
<dbReference type="Pfam" id="PF13193">
    <property type="entry name" value="AMP-binding_C"/>
    <property type="match status" value="1"/>
</dbReference>
<evidence type="ECO:0000256" key="13">
    <source>
        <dbReference type="ARBA" id="ARBA00031335"/>
    </source>
</evidence>
<name>A0A4P9Z5W4_9FUNG</name>
<reference evidence="21" key="1">
    <citation type="journal article" date="2018" name="Nat. Microbiol.">
        <title>Leveraging single-cell genomics to expand the fungal tree of life.</title>
        <authorList>
            <person name="Ahrendt S.R."/>
            <person name="Quandt C.A."/>
            <person name="Ciobanu D."/>
            <person name="Clum A."/>
            <person name="Salamov A."/>
            <person name="Andreopoulos B."/>
            <person name="Cheng J.F."/>
            <person name="Woyke T."/>
            <person name="Pelin A."/>
            <person name="Henrissat B."/>
            <person name="Reynolds N.K."/>
            <person name="Benny G.L."/>
            <person name="Smith M.E."/>
            <person name="James T.Y."/>
            <person name="Grigoriev I.V."/>
        </authorList>
    </citation>
    <scope>NUCLEOTIDE SEQUENCE [LARGE SCALE GENOMIC DNA]</scope>
    <source>
        <strain evidence="21">Benny S71-1</strain>
    </source>
</reference>
<dbReference type="SUPFAM" id="SSF51735">
    <property type="entry name" value="NAD(P)-binding Rossmann-fold domains"/>
    <property type="match status" value="1"/>
</dbReference>
<feature type="non-terminal residue" evidence="20">
    <location>
        <position position="1"/>
    </location>
</feature>
<dbReference type="InterPro" id="IPR042099">
    <property type="entry name" value="ANL_N_sf"/>
</dbReference>
<organism evidence="20 21">
    <name type="scientific">Syncephalis pseudoplumigaleata</name>
    <dbReference type="NCBI Taxonomy" id="1712513"/>
    <lineage>
        <taxon>Eukaryota</taxon>
        <taxon>Fungi</taxon>
        <taxon>Fungi incertae sedis</taxon>
        <taxon>Zoopagomycota</taxon>
        <taxon>Zoopagomycotina</taxon>
        <taxon>Zoopagomycetes</taxon>
        <taxon>Zoopagales</taxon>
        <taxon>Piptocephalidaceae</taxon>
        <taxon>Syncephalis</taxon>
    </lineage>
</organism>
<dbReference type="EC" id="1.2.1.95" evidence="5"/>
<dbReference type="Proteomes" id="UP000278143">
    <property type="component" value="Unassembled WGS sequence"/>
</dbReference>
<dbReference type="GO" id="GO:0019878">
    <property type="term" value="P:lysine biosynthetic process via aminoadipic acid"/>
    <property type="evidence" value="ECO:0007669"/>
    <property type="project" value="UniProtKB-UniPathway"/>
</dbReference>
<evidence type="ECO:0000259" key="19">
    <source>
        <dbReference type="PROSITE" id="PS50075"/>
    </source>
</evidence>
<keyword evidence="21" id="KW-1185">Reference proteome</keyword>
<dbReference type="Pfam" id="PF07993">
    <property type="entry name" value="NAD_binding_4"/>
    <property type="match status" value="1"/>
</dbReference>
<evidence type="ECO:0000256" key="5">
    <source>
        <dbReference type="ARBA" id="ARBA00012913"/>
    </source>
</evidence>
<comment type="cofactor">
    <cofactor evidence="1">
        <name>pantetheine 4'-phosphate</name>
        <dbReference type="ChEBI" id="CHEBI:47942"/>
    </cofactor>
</comment>
<feature type="region of interest" description="Disordered" evidence="18">
    <location>
        <begin position="833"/>
        <end position="860"/>
    </location>
</feature>
<dbReference type="PROSITE" id="PS00455">
    <property type="entry name" value="AMP_BINDING"/>
    <property type="match status" value="1"/>
</dbReference>
<keyword evidence="8" id="KW-0597">Phosphoprotein</keyword>
<dbReference type="NCBIfam" id="TIGR01746">
    <property type="entry name" value="Thioester-redct"/>
    <property type="match status" value="1"/>
</dbReference>
<dbReference type="InterPro" id="IPR025110">
    <property type="entry name" value="AMP-bd_C"/>
</dbReference>
<evidence type="ECO:0000256" key="9">
    <source>
        <dbReference type="ARBA" id="ARBA00022605"/>
    </source>
</evidence>
<dbReference type="Gene3D" id="3.40.50.12780">
    <property type="entry name" value="N-terminal domain of ligase-like"/>
    <property type="match status" value="1"/>
</dbReference>
<dbReference type="PANTHER" id="PTHR44845:SF1">
    <property type="entry name" value="L-2-AMINOADIPATE REDUCTASE"/>
    <property type="match status" value="1"/>
</dbReference>
<dbReference type="InterPro" id="IPR014397">
    <property type="entry name" value="Lys2"/>
</dbReference>
<dbReference type="InterPro" id="IPR036291">
    <property type="entry name" value="NAD(P)-bd_dom_sf"/>
</dbReference>
<keyword evidence="10" id="KW-0521">NADP</keyword>
<dbReference type="PROSITE" id="PS50075">
    <property type="entry name" value="CARRIER"/>
    <property type="match status" value="1"/>
</dbReference>
<evidence type="ECO:0000256" key="17">
    <source>
        <dbReference type="ARBA" id="ARBA00049537"/>
    </source>
</evidence>
<dbReference type="InterPro" id="IPR000873">
    <property type="entry name" value="AMP-dep_synth/lig_dom"/>
</dbReference>
<evidence type="ECO:0000256" key="8">
    <source>
        <dbReference type="ARBA" id="ARBA00022553"/>
    </source>
</evidence>
<dbReference type="SUPFAM" id="SSF56801">
    <property type="entry name" value="Acetyl-CoA synthetase-like"/>
    <property type="match status" value="1"/>
</dbReference>
<evidence type="ECO:0000256" key="10">
    <source>
        <dbReference type="ARBA" id="ARBA00022857"/>
    </source>
</evidence>
<evidence type="ECO:0000313" key="21">
    <source>
        <dbReference type="Proteomes" id="UP000278143"/>
    </source>
</evidence>
<dbReference type="InterPro" id="IPR036736">
    <property type="entry name" value="ACP-like_sf"/>
</dbReference>
<dbReference type="InterPro" id="IPR001242">
    <property type="entry name" value="Condensation_dom"/>
</dbReference>
<keyword evidence="7" id="KW-0596">Phosphopantetheine</keyword>
<comment type="catalytic activity">
    <reaction evidence="16">
        <text>(S)-2-amino-6-oxohexanoate + NAD(+) + H2O = L-2-aminoadipate + NADH + 2 H(+)</text>
        <dbReference type="Rhea" id="RHEA:12308"/>
        <dbReference type="ChEBI" id="CHEBI:15377"/>
        <dbReference type="ChEBI" id="CHEBI:15378"/>
        <dbReference type="ChEBI" id="CHEBI:57540"/>
        <dbReference type="ChEBI" id="CHEBI:57945"/>
        <dbReference type="ChEBI" id="CHEBI:58321"/>
        <dbReference type="ChEBI" id="CHEBI:58672"/>
        <dbReference type="EC" id="1.2.1.31"/>
    </reaction>
</comment>
<comment type="function">
    <text evidence="2">Catalyzes the activation of alpha-aminoadipate by ATP-dependent adenylation and the reduction of activated alpha-aminoadipate by NADPH. The activated alpha-aminoadipate is bound to the phosphopantheinyl group of the enzyme itself before it is reduced to (S)-2-amino-6-oxohexanoate.</text>
</comment>
<comment type="pathway">
    <text evidence="3">Amino-acid biosynthesis; L-lysine biosynthesis via AAA pathway; L-lysine from L-alpha-aminoadipate (fungal route): step 1/3.</text>
</comment>
<dbReference type="Gene3D" id="1.10.1200.10">
    <property type="entry name" value="ACP-like"/>
    <property type="match status" value="1"/>
</dbReference>
<dbReference type="UniPathway" id="UPA00033">
    <property type="reaction ID" value="UER00032"/>
</dbReference>
<comment type="similarity">
    <text evidence="4">Belongs to the ATP-dependent AMP-binding enzyme family.</text>
</comment>
<comment type="catalytic activity">
    <reaction evidence="17">
        <text>(S)-2-amino-6-oxohexanoate + NADP(+) + H2O = L-2-aminoadipate + NADPH + 2 H(+)</text>
        <dbReference type="Rhea" id="RHEA:12304"/>
        <dbReference type="ChEBI" id="CHEBI:15377"/>
        <dbReference type="ChEBI" id="CHEBI:15378"/>
        <dbReference type="ChEBI" id="CHEBI:57783"/>
        <dbReference type="ChEBI" id="CHEBI:58321"/>
        <dbReference type="ChEBI" id="CHEBI:58349"/>
        <dbReference type="ChEBI" id="CHEBI:58672"/>
        <dbReference type="EC" id="1.2.1.31"/>
    </reaction>
</comment>
<dbReference type="EMBL" id="KZ989135">
    <property type="protein sequence ID" value="RKP27925.1"/>
    <property type="molecule type" value="Genomic_DNA"/>
</dbReference>
<gene>
    <name evidence="20" type="ORF">SYNPS1DRAFT_6883</name>
</gene>
<evidence type="ECO:0000256" key="14">
    <source>
        <dbReference type="ARBA" id="ARBA00032195"/>
    </source>
</evidence>
<evidence type="ECO:0000256" key="11">
    <source>
        <dbReference type="ARBA" id="ARBA00023002"/>
    </source>
</evidence>
<dbReference type="InterPro" id="IPR045851">
    <property type="entry name" value="AMP-bd_C_sf"/>
</dbReference>
<dbReference type="SUPFAM" id="SSF47336">
    <property type="entry name" value="ACP-like"/>
    <property type="match status" value="1"/>
</dbReference>
<dbReference type="Pfam" id="PF00668">
    <property type="entry name" value="Condensation"/>
    <property type="match status" value="1"/>
</dbReference>
<dbReference type="InterPro" id="IPR009081">
    <property type="entry name" value="PP-bd_ACP"/>
</dbReference>
<dbReference type="InterPro" id="IPR006162">
    <property type="entry name" value="Ppantetheine_attach_site"/>
</dbReference>
<evidence type="ECO:0000256" key="2">
    <source>
        <dbReference type="ARBA" id="ARBA00003499"/>
    </source>
</evidence>
<evidence type="ECO:0000256" key="4">
    <source>
        <dbReference type="ARBA" id="ARBA00006432"/>
    </source>
</evidence>
<dbReference type="Pfam" id="PF00550">
    <property type="entry name" value="PP-binding"/>
    <property type="match status" value="1"/>
</dbReference>
<keyword evidence="11" id="KW-0560">Oxidoreductase</keyword>
<evidence type="ECO:0000256" key="16">
    <source>
        <dbReference type="ARBA" id="ARBA00048414"/>
    </source>
</evidence>
<keyword evidence="9" id="KW-0028">Amino-acid biosynthesis</keyword>
<feature type="region of interest" description="Disordered" evidence="18">
    <location>
        <begin position="688"/>
        <end position="715"/>
    </location>
</feature>
<dbReference type="InterPro" id="IPR020845">
    <property type="entry name" value="AMP-binding_CS"/>
</dbReference>
<evidence type="ECO:0000256" key="15">
    <source>
        <dbReference type="ARBA" id="ARBA00048260"/>
    </source>
</evidence>
<dbReference type="InterPro" id="IPR010080">
    <property type="entry name" value="Thioester_reductase-like_dom"/>
</dbReference>
<dbReference type="InterPro" id="IPR013120">
    <property type="entry name" value="FAR_NAD-bd"/>
</dbReference>
<dbReference type="NCBIfam" id="TIGR01733">
    <property type="entry name" value="AA-adenyl-dom"/>
    <property type="match status" value="1"/>
</dbReference>
<dbReference type="NCBIfam" id="TIGR03443">
    <property type="entry name" value="alpha_am_amid"/>
    <property type="match status" value="1"/>
</dbReference>
<evidence type="ECO:0000256" key="3">
    <source>
        <dbReference type="ARBA" id="ARBA00004827"/>
    </source>
</evidence>
<keyword evidence="12" id="KW-0457">Lysine biosynthesis</keyword>
<evidence type="ECO:0000256" key="18">
    <source>
        <dbReference type="SAM" id="MobiDB-lite"/>
    </source>
</evidence>
<dbReference type="FunFam" id="3.30.300.30:FF:000010">
    <property type="entry name" value="Enterobactin synthetase component F"/>
    <property type="match status" value="1"/>
</dbReference>
<dbReference type="PANTHER" id="PTHR44845">
    <property type="entry name" value="CARRIER DOMAIN-CONTAINING PROTEIN"/>
    <property type="match status" value="1"/>
</dbReference>
<evidence type="ECO:0000256" key="6">
    <source>
        <dbReference type="ARBA" id="ARBA00013073"/>
    </source>
</evidence>
<dbReference type="Gene3D" id="3.40.50.720">
    <property type="entry name" value="NAD(P)-binding Rossmann-like Domain"/>
    <property type="match status" value="1"/>
</dbReference>
<dbReference type="Pfam" id="PF00501">
    <property type="entry name" value="AMP-binding"/>
    <property type="match status" value="1"/>
</dbReference>
<dbReference type="EC" id="1.2.1.31" evidence="6"/>
<dbReference type="PROSITE" id="PS00012">
    <property type="entry name" value="PHOSPHOPANTETHEINE"/>
    <property type="match status" value="1"/>
</dbReference>
<evidence type="ECO:0000256" key="1">
    <source>
        <dbReference type="ARBA" id="ARBA00001957"/>
    </source>
</evidence>
<dbReference type="GO" id="GO:0004043">
    <property type="term" value="F:L-aminoadipate-semialdehyde dehydrogenase [NAD(P)+] activity"/>
    <property type="evidence" value="ECO:0007669"/>
    <property type="project" value="UniProtKB-EC"/>
</dbReference>
<dbReference type="Gene3D" id="3.30.559.30">
    <property type="entry name" value="Nonribosomal peptide synthetase, condensation domain"/>
    <property type="match status" value="1"/>
</dbReference>
<sequence>HEPLLQRWLARLSGLSELQLPTDYPRPTPFKVVEAVHSLSLRKETGLALIRVSLNATAATEQAMPPSPFTVMLAAFVVLLHRYTGDEDIVVGSSSAAANPLVLRVRLSAEDTLEDVVRKVQQVEEEAAGDEVPFGLLLDALWKRDHKKTGAAAPGPPFKVRFFDRTDTNPDMLAQTTMTDLTVTIHTHPSSTHQLWPQVEVQLAYNQVLFSRKRIEHLMAQLVQVIEHGSGERIGHVNLVTDLCRQVVPSPTADLHWRVWPGAITQRFLDNACAHPDRPCVVEHQAEAMPNCPANDGTATPITRVFTYAHIRRAALRVCEHLIRSGVEREDVVVIYAYRGVDLVVAIMGVLMAGATFSVIDPAYPPSRQNIYLTVAQPRAVIMLKLAGKIDPEVRAYINKELSLHCEIPALQLMDDGTLAGGSLGGEGGADCLDGTTGDDHTVMRPVGIDSIGTLSFTSGSTGVPKGVRGRHFSLTHFYPWMAQEFGLSEADRFTMLSGIAHDPIQRDIFTPLFLGAELHVPTADDIGTPGRLAQWMASHAVTVTHLTPAMGQLLSANATVAIPSLRAAFFVGDILTKRDCHRLQHLAQNCHIVNMYGTTETQRAVSYFTIPALSSDSSFLTACKEVIPAGRGMQDVQLLVINRTSRKTCAVGEVGEIYVRSSGLSEGYLRLEEVTKEKFLTNWLIPPQEQPSATDTEQDDAAPAPGDFYHGRRDRMYRTGDLGRYRPDGNVECTGRADDQVKIRGFRIELGEIDTHLSQHPRVRENVTLVRRDKNEEQTLVAYFDGQPGGERHYHRLIRNIREYLKTKLPSYSVPSLFVPLAKMPLTPNGKIDKPALPFPDTARLTGRRGGRHKKQQLSPTERVVHDIWARCLNQSDLSVTDNFFDLGGHSILATRMIFEVRKECCVDIPLGLVFSEPTIRGMSKEIDQIRDGDFNFASAESTTAMTAATTTTTATASDGATAAVDYASDLQPLCDQLPEHYPTLEQFPLDRPATQQAPPCFFLTGVTGFLGAFLLARLLDRVPSSHVYCLVRGNDATSAMERIRKNCQAHLVWREAWDAEQRITAVVGDLAEPHLGIADAEWQQLCERVDVIIHNGALVHWVYPYQKLRAPNVIGTLEALKLATAHHVKPFHFVSSTSVLDTAHYVHEGEMRMGNGDGGVLETDSLEGSRTGLHSGYGQSKWVAEKLIMEARRRGLPATIIRPGYILGESRTGVTNSDDFIWRLVKGCLQLSHVPIMSNVVNMCPVDYVAAITVEIAAKAQGIEQGVYHVFNTQRFRFSDLFQALPRFGYQVDAVEYVVWRKQLMDLTLNAADNALYPLLHFVLDDLPTSTKAPELDTRHTDAVLDGTGIVCPQMESLLGRYFAFLVKVGFLPPP</sequence>
<accession>A0A4P9Z5W4</accession>
<dbReference type="InterPro" id="IPR010071">
    <property type="entry name" value="AA_adenyl_dom"/>
</dbReference>
<comment type="catalytic activity">
    <reaction evidence="15">
        <text>(S)-2-amino-6-oxohexanoate + AMP + diphosphate + NADP(+) = L-2-aminoadipate + ATP + NADPH + H(+)</text>
        <dbReference type="Rhea" id="RHEA:46936"/>
        <dbReference type="ChEBI" id="CHEBI:15378"/>
        <dbReference type="ChEBI" id="CHEBI:30616"/>
        <dbReference type="ChEBI" id="CHEBI:33019"/>
        <dbReference type="ChEBI" id="CHEBI:57783"/>
        <dbReference type="ChEBI" id="CHEBI:58321"/>
        <dbReference type="ChEBI" id="CHEBI:58349"/>
        <dbReference type="ChEBI" id="CHEBI:58672"/>
        <dbReference type="ChEBI" id="CHEBI:456215"/>
        <dbReference type="EC" id="1.2.1.95"/>
    </reaction>
</comment>